<feature type="transmembrane region" description="Helical" evidence="11">
    <location>
        <begin position="628"/>
        <end position="652"/>
    </location>
</feature>
<evidence type="ECO:0000256" key="9">
    <source>
        <dbReference type="ARBA" id="ARBA00023180"/>
    </source>
</evidence>
<dbReference type="FunFam" id="2.10.50.30:FF:000003">
    <property type="entry name" value="Vomeronasal 2, receptor 120"/>
    <property type="match status" value="1"/>
</dbReference>
<dbReference type="SUPFAM" id="SSF53822">
    <property type="entry name" value="Periplasmic binding protein-like I"/>
    <property type="match status" value="1"/>
</dbReference>
<dbReference type="Proteomes" id="UP000694569">
    <property type="component" value="Unplaced"/>
</dbReference>
<dbReference type="PANTHER" id="PTHR24061:SF588">
    <property type="entry name" value="VOMERONASAL TYPE-2 RECEPTOR 26"/>
    <property type="match status" value="1"/>
</dbReference>
<dbReference type="Gene3D" id="3.40.50.2300">
    <property type="match status" value="2"/>
</dbReference>
<evidence type="ECO:0000256" key="3">
    <source>
        <dbReference type="ARBA" id="ARBA00022692"/>
    </source>
</evidence>
<dbReference type="InterPro" id="IPR001828">
    <property type="entry name" value="ANF_lig-bd_rcpt"/>
</dbReference>
<evidence type="ECO:0000259" key="12">
    <source>
        <dbReference type="PROSITE" id="PS50259"/>
    </source>
</evidence>
<feature type="transmembrane region" description="Helical" evidence="11">
    <location>
        <begin position="784"/>
        <end position="807"/>
    </location>
</feature>
<reference evidence="13" key="1">
    <citation type="submission" date="2025-08" db="UniProtKB">
        <authorList>
            <consortium name="Ensembl"/>
        </authorList>
    </citation>
    <scope>IDENTIFICATION</scope>
</reference>
<reference evidence="13" key="2">
    <citation type="submission" date="2025-09" db="UniProtKB">
        <authorList>
            <consortium name="Ensembl"/>
        </authorList>
    </citation>
    <scope>IDENTIFICATION</scope>
</reference>
<evidence type="ECO:0000256" key="7">
    <source>
        <dbReference type="ARBA" id="ARBA00023136"/>
    </source>
</evidence>
<dbReference type="Pfam" id="PF00003">
    <property type="entry name" value="7tm_3"/>
    <property type="match status" value="1"/>
</dbReference>
<evidence type="ECO:0000313" key="13">
    <source>
        <dbReference type="Ensembl" id="ENSLLEP00000028093.1"/>
    </source>
</evidence>
<evidence type="ECO:0000256" key="6">
    <source>
        <dbReference type="ARBA" id="ARBA00023040"/>
    </source>
</evidence>
<keyword evidence="5 11" id="KW-1133">Transmembrane helix</keyword>
<feature type="transmembrane region" description="Helical" evidence="11">
    <location>
        <begin position="752"/>
        <end position="772"/>
    </location>
</feature>
<dbReference type="InterPro" id="IPR000068">
    <property type="entry name" value="GPCR_3_Ca_sens_rcpt-rel"/>
</dbReference>
<dbReference type="Gene3D" id="2.10.50.30">
    <property type="entry name" value="GPCR, family 3, nine cysteines domain"/>
    <property type="match status" value="1"/>
</dbReference>
<keyword evidence="8" id="KW-0675">Receptor</keyword>
<evidence type="ECO:0000256" key="8">
    <source>
        <dbReference type="ARBA" id="ARBA00023170"/>
    </source>
</evidence>
<dbReference type="PANTHER" id="PTHR24061">
    <property type="entry name" value="CALCIUM-SENSING RECEPTOR-RELATED"/>
    <property type="match status" value="1"/>
</dbReference>
<feature type="domain" description="G-protein coupled receptors family 3 profile" evidence="12">
    <location>
        <begin position="558"/>
        <end position="822"/>
    </location>
</feature>
<dbReference type="InterPro" id="IPR000337">
    <property type="entry name" value="GPCR_3"/>
</dbReference>
<evidence type="ECO:0000256" key="4">
    <source>
        <dbReference type="ARBA" id="ARBA00022729"/>
    </source>
</evidence>
<dbReference type="OrthoDB" id="5984008at2759"/>
<dbReference type="PROSITE" id="PS50259">
    <property type="entry name" value="G_PROTEIN_RECEP_F3_4"/>
    <property type="match status" value="1"/>
</dbReference>
<organism evidence="13 14">
    <name type="scientific">Leptobrachium leishanense</name>
    <name type="common">Leishan spiny toad</name>
    <dbReference type="NCBI Taxonomy" id="445787"/>
    <lineage>
        <taxon>Eukaryota</taxon>
        <taxon>Metazoa</taxon>
        <taxon>Chordata</taxon>
        <taxon>Craniata</taxon>
        <taxon>Vertebrata</taxon>
        <taxon>Euteleostomi</taxon>
        <taxon>Amphibia</taxon>
        <taxon>Batrachia</taxon>
        <taxon>Anura</taxon>
        <taxon>Pelobatoidea</taxon>
        <taxon>Megophryidae</taxon>
        <taxon>Leptobrachium</taxon>
    </lineage>
</organism>
<keyword evidence="6" id="KW-0297">G-protein coupled receptor</keyword>
<proteinExistence type="predicted"/>
<evidence type="ECO:0000313" key="14">
    <source>
        <dbReference type="Proteomes" id="UP000694569"/>
    </source>
</evidence>
<feature type="transmembrane region" description="Helical" evidence="11">
    <location>
        <begin position="717"/>
        <end position="740"/>
    </location>
</feature>
<evidence type="ECO:0000256" key="2">
    <source>
        <dbReference type="ARBA" id="ARBA00022475"/>
    </source>
</evidence>
<keyword evidence="2" id="KW-1003">Cell membrane</keyword>
<dbReference type="CDD" id="cd15283">
    <property type="entry name" value="7tmC_V2R_pheromone"/>
    <property type="match status" value="1"/>
</dbReference>
<feature type="transmembrane region" description="Helical" evidence="11">
    <location>
        <begin position="595"/>
        <end position="616"/>
    </location>
</feature>
<feature type="transmembrane region" description="Helical" evidence="11">
    <location>
        <begin position="664"/>
        <end position="689"/>
    </location>
</feature>
<protein>
    <recommendedName>
        <fullName evidence="12">G-protein coupled receptors family 3 profile domain-containing protein</fullName>
    </recommendedName>
</protein>
<keyword evidence="9" id="KW-0325">Glycoprotein</keyword>
<accession>A0A8C5WCJ4</accession>
<dbReference type="PRINTS" id="PR01535">
    <property type="entry name" value="VOMERONASL2R"/>
</dbReference>
<dbReference type="PRINTS" id="PR00248">
    <property type="entry name" value="GPCRMGR"/>
</dbReference>
<feature type="transmembrane region" description="Helical" evidence="11">
    <location>
        <begin position="558"/>
        <end position="583"/>
    </location>
</feature>
<comment type="subcellular location">
    <subcellularLocation>
        <location evidence="1">Cell membrane</location>
        <topology evidence="1">Multi-pass membrane protein</topology>
    </subcellularLocation>
</comment>
<dbReference type="PROSITE" id="PS00981">
    <property type="entry name" value="G_PROTEIN_RECEP_F3_3"/>
    <property type="match status" value="1"/>
</dbReference>
<keyword evidence="4" id="KW-0732">Signal</keyword>
<dbReference type="InterPro" id="IPR017979">
    <property type="entry name" value="GPCR_3_CS"/>
</dbReference>
<name>A0A8C5WCJ4_9ANUR</name>
<dbReference type="AlphaFoldDB" id="A0A8C5WCJ4"/>
<dbReference type="GO" id="GO:0005886">
    <property type="term" value="C:plasma membrane"/>
    <property type="evidence" value="ECO:0007669"/>
    <property type="project" value="UniProtKB-SubCell"/>
</dbReference>
<keyword evidence="7 11" id="KW-0472">Membrane</keyword>
<evidence type="ECO:0000256" key="5">
    <source>
        <dbReference type="ARBA" id="ARBA00022989"/>
    </source>
</evidence>
<dbReference type="Pfam" id="PF07562">
    <property type="entry name" value="NCD3G"/>
    <property type="match status" value="1"/>
</dbReference>
<dbReference type="GeneTree" id="ENSGT00950000182788"/>
<dbReference type="GO" id="GO:0004930">
    <property type="term" value="F:G protein-coupled receptor activity"/>
    <property type="evidence" value="ECO:0007669"/>
    <property type="project" value="UniProtKB-KW"/>
</dbReference>
<dbReference type="InterPro" id="IPR017978">
    <property type="entry name" value="GPCR_3_C"/>
</dbReference>
<sequence length="823" mass="92438">MFSRLFAGFSLHFGDPVVNAELCTAGSPPRLAANGHFSVVFGGSAQKPRTKYYRHLLAFIFAVDEINSNPDILPNVTLGYVVFDSCGEVNKAIENVLWILSGSTRNVPNYSLWRKGQVTGLIVPCNCLCFQISYGATDPHLLNRHLYPSLFRTLPNDRVQAEAIVKLLRYFGWTWIGIIASDDDNGETQSRELKRMAALYGICIEFSVKTGPDKGKNQLETIESNKHILKKSTATIVLVCGAISSLLMYVTEYEGEVLHNKTFILPANFYAQRQAEVAVLLYNGSLAFTRPPKTMPRLQKYLETVSVSSRPNDLLLQEIKAMHLHCLSSNTQMNAKYTYFGIHLHKCSRDELLSDLFPQLTYNTYVFGTTYHVYKAVYAMAHSLHEMQLYESSLSLGKTLTSKHKLQQYLRRIHFMDPAGEVTSFNENGELPAVYTIVNYRRLPNGSNLMKLVGLYSASVPDRKQLLIDVSVIKWKYYSSEVPRSRCSEDCPPGHRQVSQESIHICCFGCASCSEGEISNRTDKGSCEKCPDDKWPNKRRDSCIYKSSEYLSFQSDPMALVLSVIPLLFSIGASIILCIFILFRDTPIVKANNRNLSFLLLVSIMLSFLCVFLFLGRPVDITCMLRQTSFGIIFSVAVSSLLAKTMMVCIAFKATKPGNTWRKWLGVTVPNSVVFICSFIMIIICVTWLSVSPPFQEMNTHSYPGKIIIQCNEGSVIAFYTVLGYMGFLAAVSFAVAFLARKLPDSFNEAKYITFSMLVFCNVWVTFIPAYMSVMGKNTVIVEVFAILASSAGILCCIFFPKCYIILIRPQLNTKRNLLKVTS</sequence>
<keyword evidence="14" id="KW-1185">Reference proteome</keyword>
<evidence type="ECO:0000256" key="11">
    <source>
        <dbReference type="SAM" id="Phobius"/>
    </source>
</evidence>
<dbReference type="InterPro" id="IPR011500">
    <property type="entry name" value="GPCR_3_9-Cys_dom"/>
</dbReference>
<dbReference type="InterPro" id="IPR038550">
    <property type="entry name" value="GPCR_3_9-Cys_sf"/>
</dbReference>
<evidence type="ECO:0000256" key="10">
    <source>
        <dbReference type="ARBA" id="ARBA00023224"/>
    </source>
</evidence>
<dbReference type="InterPro" id="IPR004073">
    <property type="entry name" value="GPCR_3_vmron_rcpt_2"/>
</dbReference>
<keyword evidence="10" id="KW-0807">Transducer</keyword>
<dbReference type="InterPro" id="IPR028082">
    <property type="entry name" value="Peripla_BP_I"/>
</dbReference>
<dbReference type="Ensembl" id="ENSLLET00000029189.1">
    <property type="protein sequence ID" value="ENSLLEP00000028093.1"/>
    <property type="gene ID" value="ENSLLEG00000017798.1"/>
</dbReference>
<keyword evidence="3 11" id="KW-0812">Transmembrane</keyword>
<dbReference type="Pfam" id="PF01094">
    <property type="entry name" value="ANF_receptor"/>
    <property type="match status" value="1"/>
</dbReference>
<evidence type="ECO:0000256" key="1">
    <source>
        <dbReference type="ARBA" id="ARBA00004651"/>
    </source>
</evidence>